<keyword evidence="2" id="KW-0812">Transmembrane</keyword>
<organism evidence="4 5">
    <name type="scientific">Brachybacterium paraconglomeratum</name>
    <dbReference type="NCBI Taxonomy" id="173362"/>
    <lineage>
        <taxon>Bacteria</taxon>
        <taxon>Bacillati</taxon>
        <taxon>Actinomycetota</taxon>
        <taxon>Actinomycetes</taxon>
        <taxon>Micrococcales</taxon>
        <taxon>Dermabacteraceae</taxon>
        <taxon>Brachybacterium</taxon>
    </lineage>
</organism>
<name>A0A3R8RR89_9MICO</name>
<dbReference type="AlphaFoldDB" id="A0A3R8RR89"/>
<dbReference type="Proteomes" id="UP000274327">
    <property type="component" value="Unassembled WGS sequence"/>
</dbReference>
<feature type="transmembrane region" description="Helical" evidence="2">
    <location>
        <begin position="185"/>
        <end position="210"/>
    </location>
</feature>
<dbReference type="GO" id="GO:0080120">
    <property type="term" value="P:CAAX-box protein maturation"/>
    <property type="evidence" value="ECO:0007669"/>
    <property type="project" value="UniProtKB-ARBA"/>
</dbReference>
<feature type="compositionally biased region" description="Low complexity" evidence="1">
    <location>
        <begin position="16"/>
        <end position="53"/>
    </location>
</feature>
<keyword evidence="4" id="KW-0645">Protease</keyword>
<feature type="region of interest" description="Disordered" evidence="1">
    <location>
        <begin position="1"/>
        <end position="58"/>
    </location>
</feature>
<feature type="transmembrane region" description="Helical" evidence="2">
    <location>
        <begin position="159"/>
        <end position="179"/>
    </location>
</feature>
<keyword evidence="2" id="KW-0472">Membrane</keyword>
<dbReference type="GO" id="GO:0006508">
    <property type="term" value="P:proteolysis"/>
    <property type="evidence" value="ECO:0007669"/>
    <property type="project" value="UniProtKB-KW"/>
</dbReference>
<dbReference type="InterPro" id="IPR003675">
    <property type="entry name" value="Rce1/LyrA-like_dom"/>
</dbReference>
<feature type="transmembrane region" description="Helical" evidence="2">
    <location>
        <begin position="314"/>
        <end position="336"/>
    </location>
</feature>
<proteinExistence type="predicted"/>
<feature type="transmembrane region" description="Helical" evidence="2">
    <location>
        <begin position="118"/>
        <end position="139"/>
    </location>
</feature>
<feature type="transmembrane region" description="Helical" evidence="2">
    <location>
        <begin position="258"/>
        <end position="275"/>
    </location>
</feature>
<dbReference type="GeneID" id="78120528"/>
<dbReference type="PANTHER" id="PTHR36435:SF1">
    <property type="entry name" value="CAAX AMINO TERMINAL PROTEASE FAMILY PROTEIN"/>
    <property type="match status" value="1"/>
</dbReference>
<feature type="domain" description="CAAX prenyl protease 2/Lysostaphin resistance protein A-like" evidence="3">
    <location>
        <begin position="197"/>
        <end position="292"/>
    </location>
</feature>
<dbReference type="GO" id="GO:0004175">
    <property type="term" value="F:endopeptidase activity"/>
    <property type="evidence" value="ECO:0007669"/>
    <property type="project" value="UniProtKB-ARBA"/>
</dbReference>
<feature type="transmembrane region" description="Helical" evidence="2">
    <location>
        <begin position="231"/>
        <end position="252"/>
    </location>
</feature>
<gene>
    <name evidence="4" type="ORF">DS079_05715</name>
</gene>
<evidence type="ECO:0000256" key="1">
    <source>
        <dbReference type="SAM" id="MobiDB-lite"/>
    </source>
</evidence>
<accession>A0A3R8RR89</accession>
<dbReference type="PANTHER" id="PTHR36435">
    <property type="entry name" value="SLR1288 PROTEIN"/>
    <property type="match status" value="1"/>
</dbReference>
<keyword evidence="4" id="KW-0378">Hydrolase</keyword>
<evidence type="ECO:0000256" key="2">
    <source>
        <dbReference type="SAM" id="Phobius"/>
    </source>
</evidence>
<sequence>MSTTHTSSPPPRDPVGRVPSAAAPSAAEPSGAPVAADTAPRPAAAPGSAPEPRSGLDPERPFGAHLRLAWWKPLLIIPGLLVAMVVLQTVLTLIVVLMEMAAFGRDPMDATISPLMMAVMNLGLAAMGPLAILVTALVARVPWRSLIASPRRASLRRGLVYAGAFSALVGVALALTALIDPSAAGIGQFAITSTTIGLVLVALLTTPLQAAGEELLFRGAMMPLLASWVRAVRPALVLGMIASSIVFGLVHMSVDPWLLSYYAVFGLCMAAMAVISRGLEAPIAFHVMNNLIMMVVGALFAGGGGIVIDRSVGMGGPVMLVFIVVDLVAVGLVWLYERSQRP</sequence>
<protein>
    <submittedName>
        <fullName evidence="4">CPBP family intramembrane metalloprotease</fullName>
    </submittedName>
</protein>
<dbReference type="GO" id="GO:0008237">
    <property type="term" value="F:metallopeptidase activity"/>
    <property type="evidence" value="ECO:0007669"/>
    <property type="project" value="UniProtKB-KW"/>
</dbReference>
<reference evidence="4 5" key="1">
    <citation type="submission" date="2018-07" db="EMBL/GenBank/DDBJ databases">
        <title>Brachybacteriurn paraconglorneratum KCTC 9916.</title>
        <authorList>
            <person name="Li Y."/>
        </authorList>
    </citation>
    <scope>NUCLEOTIDE SEQUENCE [LARGE SCALE GENOMIC DNA]</scope>
    <source>
        <strain evidence="4 5">KCTC 9916</strain>
    </source>
</reference>
<dbReference type="Pfam" id="PF02517">
    <property type="entry name" value="Rce1-like"/>
    <property type="match status" value="1"/>
</dbReference>
<dbReference type="RefSeq" id="WP_126985611.1">
    <property type="nucleotide sequence ID" value="NZ_ML133852.1"/>
</dbReference>
<keyword evidence="2" id="KW-1133">Transmembrane helix</keyword>
<dbReference type="InterPro" id="IPR052710">
    <property type="entry name" value="CAAX_protease"/>
</dbReference>
<keyword evidence="4" id="KW-0482">Metalloprotease</keyword>
<comment type="caution">
    <text evidence="4">The sequence shown here is derived from an EMBL/GenBank/DDBJ whole genome shotgun (WGS) entry which is preliminary data.</text>
</comment>
<evidence type="ECO:0000313" key="4">
    <source>
        <dbReference type="EMBL" id="RRR19735.1"/>
    </source>
</evidence>
<evidence type="ECO:0000313" key="5">
    <source>
        <dbReference type="Proteomes" id="UP000274327"/>
    </source>
</evidence>
<dbReference type="EMBL" id="QOCI01000002">
    <property type="protein sequence ID" value="RRR19735.1"/>
    <property type="molecule type" value="Genomic_DNA"/>
</dbReference>
<keyword evidence="5" id="KW-1185">Reference proteome</keyword>
<feature type="transmembrane region" description="Helical" evidence="2">
    <location>
        <begin position="287"/>
        <end position="308"/>
    </location>
</feature>
<feature type="transmembrane region" description="Helical" evidence="2">
    <location>
        <begin position="74"/>
        <end position="98"/>
    </location>
</feature>
<evidence type="ECO:0000259" key="3">
    <source>
        <dbReference type="Pfam" id="PF02517"/>
    </source>
</evidence>